<dbReference type="GeneID" id="125422846"/>
<evidence type="ECO:0000313" key="1">
    <source>
        <dbReference type="Proteomes" id="UP001652623"/>
    </source>
</evidence>
<keyword evidence="1" id="KW-1185">Reference proteome</keyword>
<organism evidence="1 2">
    <name type="scientific">Ziziphus jujuba</name>
    <name type="common">Chinese jujube</name>
    <name type="synonym">Ziziphus sativa</name>
    <dbReference type="NCBI Taxonomy" id="326968"/>
    <lineage>
        <taxon>Eukaryota</taxon>
        <taxon>Viridiplantae</taxon>
        <taxon>Streptophyta</taxon>
        <taxon>Embryophyta</taxon>
        <taxon>Tracheophyta</taxon>
        <taxon>Spermatophyta</taxon>
        <taxon>Magnoliopsida</taxon>
        <taxon>eudicotyledons</taxon>
        <taxon>Gunneridae</taxon>
        <taxon>Pentapetalae</taxon>
        <taxon>rosids</taxon>
        <taxon>fabids</taxon>
        <taxon>Rosales</taxon>
        <taxon>Rhamnaceae</taxon>
        <taxon>Paliureae</taxon>
        <taxon>Ziziphus</taxon>
    </lineage>
</organism>
<reference evidence="2" key="1">
    <citation type="submission" date="2025-08" db="UniProtKB">
        <authorList>
            <consortium name="RefSeq"/>
        </authorList>
    </citation>
    <scope>IDENTIFICATION</scope>
    <source>
        <tissue evidence="2">Seedling</tissue>
    </source>
</reference>
<accession>A0ABM3ILF2</accession>
<name>A0ABM3ILF2_ZIZJJ</name>
<evidence type="ECO:0000313" key="2">
    <source>
        <dbReference type="RefSeq" id="XP_048331057.2"/>
    </source>
</evidence>
<dbReference type="PANTHER" id="PTHR33872">
    <property type="entry name" value="DNA POLYMERASE EPSILON CATALYTIC SUBUNIT A"/>
    <property type="match status" value="1"/>
</dbReference>
<gene>
    <name evidence="2" type="primary">LOC125422846</name>
</gene>
<protein>
    <submittedName>
        <fullName evidence="2">Uncharacterized protein LOC125422846</fullName>
    </submittedName>
</protein>
<dbReference type="RefSeq" id="XP_048331057.2">
    <property type="nucleotide sequence ID" value="XM_048475100.2"/>
</dbReference>
<proteinExistence type="predicted"/>
<dbReference type="Proteomes" id="UP001652623">
    <property type="component" value="Chromosome 5"/>
</dbReference>
<sequence length="141" mass="15931">MGSLMAGWDSPVLDSKSAACMRNRSFTKEEIEAYWKSKQKTIEEHLKEISSPRSDVNQQEDVVMETGKRFQRSSSLPLNNTKQVIKEEDDDGETSFAALVNKNGWWTRSSWAFLNEPPLPEVASNSYVPQFNVVRVASSKG</sequence>
<dbReference type="PANTHER" id="PTHR33872:SF2">
    <property type="entry name" value="DNA POLYMERASE EPSILON CATALYTIC SUBUNIT A"/>
    <property type="match status" value="1"/>
</dbReference>